<reference evidence="10" key="1">
    <citation type="journal article" date="2019" name="Int. J. Syst. Evol. Microbiol.">
        <title>The Global Catalogue of Microorganisms (GCM) 10K type strain sequencing project: providing services to taxonomists for standard genome sequencing and annotation.</title>
        <authorList>
            <consortium name="The Broad Institute Genomics Platform"/>
            <consortium name="The Broad Institute Genome Sequencing Center for Infectious Disease"/>
            <person name="Wu L."/>
            <person name="Ma J."/>
        </authorList>
    </citation>
    <scope>NUCLEOTIDE SEQUENCE [LARGE SCALE GENOMIC DNA]</scope>
    <source>
        <strain evidence="10">CGMCC 1.18578</strain>
    </source>
</reference>
<evidence type="ECO:0000256" key="1">
    <source>
        <dbReference type="ARBA" id="ARBA00008136"/>
    </source>
</evidence>
<keyword evidence="6" id="KW-0238">DNA-binding</keyword>
<organism evidence="9 10">
    <name type="scientific">Cohnella yongneupensis</name>
    <dbReference type="NCBI Taxonomy" id="425006"/>
    <lineage>
        <taxon>Bacteria</taxon>
        <taxon>Bacillati</taxon>
        <taxon>Bacillota</taxon>
        <taxon>Bacilli</taxon>
        <taxon>Bacillales</taxon>
        <taxon>Paenibacillaceae</taxon>
        <taxon>Cohnella</taxon>
    </lineage>
</organism>
<evidence type="ECO:0000256" key="7">
    <source>
        <dbReference type="ARBA" id="ARBA00023239"/>
    </source>
</evidence>
<evidence type="ECO:0000313" key="9">
    <source>
        <dbReference type="EMBL" id="MFC5531333.1"/>
    </source>
</evidence>
<dbReference type="RefSeq" id="WP_378113289.1">
    <property type="nucleotide sequence ID" value="NZ_JBHSNC010000053.1"/>
</dbReference>
<keyword evidence="4 8" id="KW-0378">Hydrolase</keyword>
<keyword evidence="3" id="KW-0227">DNA damage</keyword>
<dbReference type="InterPro" id="IPR003738">
    <property type="entry name" value="SRAP"/>
</dbReference>
<dbReference type="Gene3D" id="3.90.1680.10">
    <property type="entry name" value="SOS response associated peptidase-like"/>
    <property type="match status" value="1"/>
</dbReference>
<dbReference type="SUPFAM" id="SSF143081">
    <property type="entry name" value="BB1717-like"/>
    <property type="match status" value="1"/>
</dbReference>
<comment type="caution">
    <text evidence="9">The sequence shown here is derived from an EMBL/GenBank/DDBJ whole genome shotgun (WGS) entry which is preliminary data.</text>
</comment>
<evidence type="ECO:0000256" key="8">
    <source>
        <dbReference type="RuleBase" id="RU364100"/>
    </source>
</evidence>
<comment type="similarity">
    <text evidence="1 8">Belongs to the SOS response-associated peptidase family.</text>
</comment>
<proteinExistence type="inferred from homology"/>
<dbReference type="PANTHER" id="PTHR13604">
    <property type="entry name" value="DC12-RELATED"/>
    <property type="match status" value="1"/>
</dbReference>
<keyword evidence="2 8" id="KW-0645">Protease</keyword>
<dbReference type="EMBL" id="JBHSNC010000053">
    <property type="protein sequence ID" value="MFC5531333.1"/>
    <property type="molecule type" value="Genomic_DNA"/>
</dbReference>
<protein>
    <recommendedName>
        <fullName evidence="8">Abasic site processing protein</fullName>
        <ecNumber evidence="8">3.4.-.-</ecNumber>
    </recommendedName>
</protein>
<keyword evidence="7" id="KW-0456">Lyase</keyword>
<evidence type="ECO:0000313" key="10">
    <source>
        <dbReference type="Proteomes" id="UP001596108"/>
    </source>
</evidence>
<evidence type="ECO:0000256" key="3">
    <source>
        <dbReference type="ARBA" id="ARBA00022763"/>
    </source>
</evidence>
<gene>
    <name evidence="9" type="ORF">ACFPQ4_18090</name>
</gene>
<sequence length="221" mass="25652">MCNRYSLTAELSDLTDEFRIDRVHIPYNQRYNIAPTQLVPVIEQMGEERCLNQQRWGLMPYWGKSSVNTSLDSLGDKPYLGSMLKKKRCVVPCSGFYIWKQEGKVRRAWRVVHREQRTFAMPGMYDVWLDSEKNEFPMCTVITAGTAFGTDHALPIVLDDYAMDMWLNRDETRIESLIGMLHALPRADFHMYPVTPLVESLTWDTADYMAELSPDFPLVKV</sequence>
<dbReference type="InterPro" id="IPR036590">
    <property type="entry name" value="SRAP-like"/>
</dbReference>
<evidence type="ECO:0000256" key="2">
    <source>
        <dbReference type="ARBA" id="ARBA00022670"/>
    </source>
</evidence>
<dbReference type="Proteomes" id="UP001596108">
    <property type="component" value="Unassembled WGS sequence"/>
</dbReference>
<accession>A0ABW0R2V8</accession>
<evidence type="ECO:0000256" key="5">
    <source>
        <dbReference type="ARBA" id="ARBA00023124"/>
    </source>
</evidence>
<dbReference type="PANTHER" id="PTHR13604:SF0">
    <property type="entry name" value="ABASIC SITE PROCESSING PROTEIN HMCES"/>
    <property type="match status" value="1"/>
</dbReference>
<evidence type="ECO:0000256" key="6">
    <source>
        <dbReference type="ARBA" id="ARBA00023125"/>
    </source>
</evidence>
<dbReference type="EC" id="3.4.-.-" evidence="8"/>
<dbReference type="Pfam" id="PF02586">
    <property type="entry name" value="SRAP"/>
    <property type="match status" value="1"/>
</dbReference>
<evidence type="ECO:0000256" key="4">
    <source>
        <dbReference type="ARBA" id="ARBA00022801"/>
    </source>
</evidence>
<name>A0ABW0R2V8_9BACL</name>
<keyword evidence="5" id="KW-0190">Covalent protein-DNA linkage</keyword>
<keyword evidence="10" id="KW-1185">Reference proteome</keyword>